<evidence type="ECO:0000256" key="1">
    <source>
        <dbReference type="SAM" id="Phobius"/>
    </source>
</evidence>
<accession>A0A0R3P9J1</accession>
<keyword evidence="1" id="KW-1133">Transmembrane helix</keyword>
<keyword evidence="3" id="KW-1185">Reference proteome</keyword>
<feature type="transmembrane region" description="Helical" evidence="1">
    <location>
        <begin position="20"/>
        <end position="37"/>
    </location>
</feature>
<reference evidence="2 3" key="2">
    <citation type="submission" date="2018-11" db="EMBL/GenBank/DDBJ databases">
        <authorList>
            <consortium name="Pathogen Informatics"/>
        </authorList>
    </citation>
    <scope>NUCLEOTIDE SEQUENCE [LARGE SCALE GENOMIC DNA]</scope>
    <source>
        <strain evidence="2 3">Costa Rica</strain>
    </source>
</reference>
<keyword evidence="1" id="KW-0812">Transmembrane</keyword>
<sequence length="39" mass="4406">MDLVHASWSSSPFMQLHILPLPWLVVVFASLVLFLASRP</sequence>
<dbReference type="Proteomes" id="UP000267027">
    <property type="component" value="Unassembled WGS sequence"/>
</dbReference>
<name>A0A0R3P9J1_ANGCS</name>
<organism evidence="4">
    <name type="scientific">Angiostrongylus costaricensis</name>
    <name type="common">Nematode worm</name>
    <dbReference type="NCBI Taxonomy" id="334426"/>
    <lineage>
        <taxon>Eukaryota</taxon>
        <taxon>Metazoa</taxon>
        <taxon>Ecdysozoa</taxon>
        <taxon>Nematoda</taxon>
        <taxon>Chromadorea</taxon>
        <taxon>Rhabditida</taxon>
        <taxon>Rhabditina</taxon>
        <taxon>Rhabditomorpha</taxon>
        <taxon>Strongyloidea</taxon>
        <taxon>Metastrongylidae</taxon>
        <taxon>Angiostrongylus</taxon>
    </lineage>
</organism>
<evidence type="ECO:0000313" key="3">
    <source>
        <dbReference type="Proteomes" id="UP000267027"/>
    </source>
</evidence>
<evidence type="ECO:0000313" key="4">
    <source>
        <dbReference type="WBParaSite" id="ACOC_0000008101-mRNA-1"/>
    </source>
</evidence>
<dbReference type="EMBL" id="UYYA01000006">
    <property type="protein sequence ID" value="VDM51667.1"/>
    <property type="molecule type" value="Genomic_DNA"/>
</dbReference>
<protein>
    <submittedName>
        <fullName evidence="2 4">Uncharacterized protein</fullName>
    </submittedName>
</protein>
<evidence type="ECO:0000313" key="2">
    <source>
        <dbReference type="EMBL" id="VDM51667.1"/>
    </source>
</evidence>
<reference evidence="4" key="1">
    <citation type="submission" date="2017-02" db="UniProtKB">
        <authorList>
            <consortium name="WormBaseParasite"/>
        </authorList>
    </citation>
    <scope>IDENTIFICATION</scope>
</reference>
<dbReference type="WBParaSite" id="ACOC_0000008101-mRNA-1">
    <property type="protein sequence ID" value="ACOC_0000008101-mRNA-1"/>
    <property type="gene ID" value="ACOC_0000008101"/>
</dbReference>
<dbReference type="AlphaFoldDB" id="A0A0R3P9J1"/>
<gene>
    <name evidence="2" type="ORF">ACOC_LOCUS82</name>
</gene>
<proteinExistence type="predicted"/>
<keyword evidence="1" id="KW-0472">Membrane</keyword>